<reference evidence="6 7" key="1">
    <citation type="submission" date="2024-10" db="EMBL/GenBank/DDBJ databases">
        <title>The Natural Products Discovery Center: Release of the First 8490 Sequenced Strains for Exploring Actinobacteria Biosynthetic Diversity.</title>
        <authorList>
            <person name="Kalkreuter E."/>
            <person name="Kautsar S.A."/>
            <person name="Yang D."/>
            <person name="Bader C.D."/>
            <person name="Teijaro C.N."/>
            <person name="Fluegel L."/>
            <person name="Davis C.M."/>
            <person name="Simpson J.R."/>
            <person name="Lauterbach L."/>
            <person name="Steele A.D."/>
            <person name="Gui C."/>
            <person name="Meng S."/>
            <person name="Li G."/>
            <person name="Viehrig K."/>
            <person name="Ye F."/>
            <person name="Su P."/>
            <person name="Kiefer A.F."/>
            <person name="Nichols A."/>
            <person name="Cepeda A.J."/>
            <person name="Yan W."/>
            <person name="Fan B."/>
            <person name="Jiang Y."/>
            <person name="Adhikari A."/>
            <person name="Zheng C.-J."/>
            <person name="Schuster L."/>
            <person name="Cowan T.M."/>
            <person name="Smanski M.J."/>
            <person name="Chevrette M.G."/>
            <person name="De Carvalho L.P.S."/>
            <person name="Shen B."/>
        </authorList>
    </citation>
    <scope>NUCLEOTIDE SEQUENCE [LARGE SCALE GENOMIC DNA]</scope>
    <source>
        <strain evidence="6 7">NPDC001650</strain>
    </source>
</reference>
<proteinExistence type="predicted"/>
<dbReference type="PRINTS" id="PR00035">
    <property type="entry name" value="HTHGNTR"/>
</dbReference>
<dbReference type="Gene3D" id="1.10.10.10">
    <property type="entry name" value="Winged helix-like DNA-binding domain superfamily/Winged helix DNA-binding domain"/>
    <property type="match status" value="1"/>
</dbReference>
<dbReference type="InterPro" id="IPR050679">
    <property type="entry name" value="Bact_HTH_transcr_reg"/>
</dbReference>
<dbReference type="RefSeq" id="WP_388633660.1">
    <property type="nucleotide sequence ID" value="NZ_JBIAUT010000016.1"/>
</dbReference>
<dbReference type="SMART" id="SM00345">
    <property type="entry name" value="HTH_GNTR"/>
    <property type="match status" value="1"/>
</dbReference>
<dbReference type="Pfam" id="PF00392">
    <property type="entry name" value="GntR"/>
    <property type="match status" value="1"/>
</dbReference>
<protein>
    <submittedName>
        <fullName evidence="6">GntR family transcriptional regulator</fullName>
    </submittedName>
</protein>
<sequence length="84" mass="8989">MRVLAALLADIESGKYGPGDPIPSEAELCKAHGVARETARRAVRVLRERGIVETEWGKGSRVTSAMQGADTLGDGSSDQQHRSQ</sequence>
<feature type="domain" description="HTH gntR-type" evidence="5">
    <location>
        <begin position="1"/>
        <end position="65"/>
    </location>
</feature>
<keyword evidence="2" id="KW-0238">DNA-binding</keyword>
<evidence type="ECO:0000256" key="1">
    <source>
        <dbReference type="ARBA" id="ARBA00023015"/>
    </source>
</evidence>
<dbReference type="SUPFAM" id="SSF46785">
    <property type="entry name" value="Winged helix' DNA-binding domain"/>
    <property type="match status" value="1"/>
</dbReference>
<name>A0ABW6U775_9ACTN</name>
<gene>
    <name evidence="6" type="ORF">ACFYZM_30970</name>
</gene>
<dbReference type="PROSITE" id="PS50949">
    <property type="entry name" value="HTH_GNTR"/>
    <property type="match status" value="1"/>
</dbReference>
<keyword evidence="1" id="KW-0805">Transcription regulation</keyword>
<accession>A0ABW6U775</accession>
<keyword evidence="7" id="KW-1185">Reference proteome</keyword>
<evidence type="ECO:0000313" key="7">
    <source>
        <dbReference type="Proteomes" id="UP001602123"/>
    </source>
</evidence>
<dbReference type="PANTHER" id="PTHR44846">
    <property type="entry name" value="MANNOSYL-D-GLYCERATE TRANSPORT/METABOLISM SYSTEM REPRESSOR MNGR-RELATED"/>
    <property type="match status" value="1"/>
</dbReference>
<dbReference type="Proteomes" id="UP001602123">
    <property type="component" value="Unassembled WGS sequence"/>
</dbReference>
<evidence type="ECO:0000256" key="4">
    <source>
        <dbReference type="SAM" id="MobiDB-lite"/>
    </source>
</evidence>
<dbReference type="InterPro" id="IPR000524">
    <property type="entry name" value="Tscrpt_reg_HTH_GntR"/>
</dbReference>
<evidence type="ECO:0000259" key="5">
    <source>
        <dbReference type="PROSITE" id="PS50949"/>
    </source>
</evidence>
<evidence type="ECO:0000256" key="3">
    <source>
        <dbReference type="ARBA" id="ARBA00023163"/>
    </source>
</evidence>
<dbReference type="CDD" id="cd07377">
    <property type="entry name" value="WHTH_GntR"/>
    <property type="match status" value="1"/>
</dbReference>
<dbReference type="PANTHER" id="PTHR44846:SF17">
    <property type="entry name" value="GNTR-FAMILY TRANSCRIPTIONAL REGULATOR"/>
    <property type="match status" value="1"/>
</dbReference>
<organism evidence="6 7">
    <name type="scientific">Streptomyces nondiastaticus</name>
    <dbReference type="NCBI Taxonomy" id="3154512"/>
    <lineage>
        <taxon>Bacteria</taxon>
        <taxon>Bacillati</taxon>
        <taxon>Actinomycetota</taxon>
        <taxon>Actinomycetes</taxon>
        <taxon>Kitasatosporales</taxon>
        <taxon>Streptomycetaceae</taxon>
        <taxon>Streptomyces</taxon>
    </lineage>
</organism>
<dbReference type="InterPro" id="IPR036388">
    <property type="entry name" value="WH-like_DNA-bd_sf"/>
</dbReference>
<keyword evidence="3" id="KW-0804">Transcription</keyword>
<evidence type="ECO:0000256" key="2">
    <source>
        <dbReference type="ARBA" id="ARBA00023125"/>
    </source>
</evidence>
<feature type="region of interest" description="Disordered" evidence="4">
    <location>
        <begin position="58"/>
        <end position="84"/>
    </location>
</feature>
<dbReference type="InterPro" id="IPR036390">
    <property type="entry name" value="WH_DNA-bd_sf"/>
</dbReference>
<comment type="caution">
    <text evidence="6">The sequence shown here is derived from an EMBL/GenBank/DDBJ whole genome shotgun (WGS) entry which is preliminary data.</text>
</comment>
<dbReference type="EMBL" id="JBIAUT010000016">
    <property type="protein sequence ID" value="MFF4220670.1"/>
    <property type="molecule type" value="Genomic_DNA"/>
</dbReference>
<evidence type="ECO:0000313" key="6">
    <source>
        <dbReference type="EMBL" id="MFF4220670.1"/>
    </source>
</evidence>